<dbReference type="GeneID" id="112212349"/>
<organism evidence="1 2">
    <name type="scientific">Bombus impatiens</name>
    <name type="common">Bumblebee</name>
    <dbReference type="NCBI Taxonomy" id="132113"/>
    <lineage>
        <taxon>Eukaryota</taxon>
        <taxon>Metazoa</taxon>
        <taxon>Ecdysozoa</taxon>
        <taxon>Arthropoda</taxon>
        <taxon>Hexapoda</taxon>
        <taxon>Insecta</taxon>
        <taxon>Pterygota</taxon>
        <taxon>Neoptera</taxon>
        <taxon>Endopterygota</taxon>
        <taxon>Hymenoptera</taxon>
        <taxon>Apocrita</taxon>
        <taxon>Aculeata</taxon>
        <taxon>Apoidea</taxon>
        <taxon>Anthophila</taxon>
        <taxon>Apidae</taxon>
        <taxon>Bombus</taxon>
        <taxon>Pyrobombus</taxon>
    </lineage>
</organism>
<dbReference type="RefSeq" id="XP_033175269.1">
    <property type="nucleotide sequence ID" value="XM_033319378.1"/>
</dbReference>
<accession>A0A6P8LJN5</accession>
<dbReference type="AlphaFoldDB" id="A0A6P8LJN5"/>
<dbReference type="Proteomes" id="UP000515180">
    <property type="component" value="Unplaced"/>
</dbReference>
<evidence type="ECO:0000313" key="1">
    <source>
        <dbReference type="Proteomes" id="UP000515180"/>
    </source>
</evidence>
<evidence type="ECO:0000313" key="2">
    <source>
        <dbReference type="RefSeq" id="XP_033175269.1"/>
    </source>
</evidence>
<gene>
    <name evidence="2" type="primary">LOC112212349</name>
</gene>
<proteinExistence type="predicted"/>
<name>A0A6P8LJN5_BOMIM</name>
<dbReference type="OrthoDB" id="10380540at2759"/>
<reference evidence="2" key="1">
    <citation type="submission" date="2025-08" db="UniProtKB">
        <authorList>
            <consortium name="RefSeq"/>
        </authorList>
    </citation>
    <scope>IDENTIFICATION</scope>
</reference>
<sequence>MKERNRALLNKLDDCNQVMSKFTKVPTKQKAKTIARIFIFLTELSRSSGTIINNNTSRNFSLHCVRANDTVFSGWKLAETEAQIGLGCGTAWARCDRFIKSFKR</sequence>
<protein>
    <submittedName>
        <fullName evidence="2">Uncharacterized protein LOC112212349 isoform X1</fullName>
    </submittedName>
</protein>
<keyword evidence="1" id="KW-1185">Reference proteome</keyword>